<sequence length="41" mass="4321">MDAITKLAVLLDDPEVRGLILGLGAAPRLQENDREAGAFGN</sequence>
<dbReference type="Proteomes" id="UP000623608">
    <property type="component" value="Unassembled WGS sequence"/>
</dbReference>
<evidence type="ECO:0000313" key="2">
    <source>
        <dbReference type="Proteomes" id="UP000623608"/>
    </source>
</evidence>
<dbReference type="AlphaFoldDB" id="A0A919NYG2"/>
<reference evidence="1" key="1">
    <citation type="submission" date="2021-01" db="EMBL/GenBank/DDBJ databases">
        <title>Whole genome shotgun sequence of Actinoplanes tereljensis NBRC 105297.</title>
        <authorList>
            <person name="Komaki H."/>
            <person name="Tamura T."/>
        </authorList>
    </citation>
    <scope>NUCLEOTIDE SEQUENCE</scope>
    <source>
        <strain evidence="1">NBRC 105297</strain>
    </source>
</reference>
<gene>
    <name evidence="1" type="ORF">Ate02nite_92950</name>
</gene>
<name>A0A919NYG2_9ACTN</name>
<comment type="caution">
    <text evidence="1">The sequence shown here is derived from an EMBL/GenBank/DDBJ whole genome shotgun (WGS) entry which is preliminary data.</text>
</comment>
<organism evidence="1 2">
    <name type="scientific">Paractinoplanes tereljensis</name>
    <dbReference type="NCBI Taxonomy" id="571912"/>
    <lineage>
        <taxon>Bacteria</taxon>
        <taxon>Bacillati</taxon>
        <taxon>Actinomycetota</taxon>
        <taxon>Actinomycetes</taxon>
        <taxon>Micromonosporales</taxon>
        <taxon>Micromonosporaceae</taxon>
        <taxon>Paractinoplanes</taxon>
    </lineage>
</organism>
<accession>A0A919NYG2</accession>
<dbReference type="RefSeq" id="WP_275423006.1">
    <property type="nucleotide sequence ID" value="NZ_BOMY01000061.1"/>
</dbReference>
<evidence type="ECO:0000313" key="1">
    <source>
        <dbReference type="EMBL" id="GIF26565.1"/>
    </source>
</evidence>
<proteinExistence type="predicted"/>
<dbReference type="EMBL" id="BOMY01000061">
    <property type="protein sequence ID" value="GIF26565.1"/>
    <property type="molecule type" value="Genomic_DNA"/>
</dbReference>
<keyword evidence="2" id="KW-1185">Reference proteome</keyword>
<protein>
    <submittedName>
        <fullName evidence="1">Uncharacterized protein</fullName>
    </submittedName>
</protein>